<keyword evidence="1 4" id="KW-0349">Heme</keyword>
<keyword evidence="3 4" id="KW-0408">Iron</keyword>
<dbReference type="GO" id="GO:0009055">
    <property type="term" value="F:electron transfer activity"/>
    <property type="evidence" value="ECO:0007669"/>
    <property type="project" value="InterPro"/>
</dbReference>
<sequence length="930" mass="99562">MAGAAMKVRIVIPLCAAAALVFSLGACDDDDAPPKSEPLCAEAPLPLQNPRSHTLGETFYLPAVLQKDECPSTLEWQVLSAPEGSANTVHSKGSPQPRFTPDVPGDYTFRLGEMDNSRLSLHVVARSPAERFRNHYLTPLYGAARVGDELWTANGAAYTVSRISQVNGLWSKVGEVTVGAWPSALAWRAPLPYVLVAHRGSDTVGFIHRERGVLEDALWVGDEPSGLALSPDARTLYVSLATQRQVAVVDLEQRQVVARVDVGFDPRALVLSPEGKRLFVASYRSGNRIKDTRGTYKAGDDQDVHIINTETLKVDTVVEGVSADLRALALSDDGAELFIAATDGDPEPSQSDANAKPFVHEVVVVGADPARPGYGQVLRRADLWRQAGSGGYVVNPAGVLVVGDTVWVSAESSELVVALDRTTLAEKARVTVGPGARQLVALDAQGTVAVHCFQTFEAWVLGADAQVRATVKLTEEPRPADVALGERVFTRPGGSFAQNHACSSCHIETQNNGLIWRFGPSIWHNARPLQLLAATTPLEWGAYVSNADNFGYQGPSSIVARPVTPQEALGLEAFLESLLGAPRATGHTRLDGSYTEAGLRGKALFENKATCASCHVPPLYTSRAYLPKGKSGEPADVPSLLGAYRHGIYFVKGQARTLEDAVDVALDYVQVPLTSEERADLVEFLRELTPKGAAPLGIWPDTDSNQGVYPDVRPFVAFAEPVDDSTPGKTSAQWAAEYVVLEDAQGQHVPGTVELQGGRIEFVPTAPLTPGASYTFRARPGLPFLSGGELEGERSTSFTVAQPASGQWRKTMKMTLQVPAGPSGTMPVDLLLESLDAPRPGGLTLRILPQRFGAQQRQEVWARVDGDTLRMQPFAIPISPTGVGDAMQITGTVKQVDPSTQDILRVEGTLRIAGPGLSLPGVAFVIVPQP</sequence>
<dbReference type="Gene3D" id="1.10.760.10">
    <property type="entry name" value="Cytochrome c-like domain"/>
    <property type="match status" value="2"/>
</dbReference>
<keyword evidence="5" id="KW-0732">Signal</keyword>
<dbReference type="EMBL" id="JMCB01000006">
    <property type="protein sequence ID" value="KFE68040.1"/>
    <property type="molecule type" value="Genomic_DNA"/>
</dbReference>
<feature type="domain" description="Cytochrome c" evidence="6">
    <location>
        <begin position="480"/>
        <end position="579"/>
    </location>
</feature>
<dbReference type="Gene3D" id="2.60.40.10">
    <property type="entry name" value="Immunoglobulins"/>
    <property type="match status" value="1"/>
</dbReference>
<dbReference type="PANTHER" id="PTHR47197">
    <property type="entry name" value="PROTEIN NIRF"/>
    <property type="match status" value="1"/>
</dbReference>
<dbReference type="GO" id="GO:0020037">
    <property type="term" value="F:heme binding"/>
    <property type="evidence" value="ECO:0007669"/>
    <property type="project" value="InterPro"/>
</dbReference>
<dbReference type="InterPro" id="IPR013783">
    <property type="entry name" value="Ig-like_fold"/>
</dbReference>
<feature type="chain" id="PRO_5001799790" description="Cytochrome c domain-containing protein" evidence="5">
    <location>
        <begin position="29"/>
        <end position="930"/>
    </location>
</feature>
<dbReference type="InterPro" id="IPR051200">
    <property type="entry name" value="Host-pathogen_enzymatic-act"/>
</dbReference>
<keyword evidence="8" id="KW-1185">Reference proteome</keyword>
<reference evidence="7 8" key="1">
    <citation type="submission" date="2014-04" db="EMBL/GenBank/DDBJ databases">
        <title>Genome assembly of Hyalangium minutum DSM 14724.</title>
        <authorList>
            <person name="Sharma G."/>
            <person name="Subramanian S."/>
        </authorList>
    </citation>
    <scope>NUCLEOTIDE SEQUENCE [LARGE SCALE GENOMIC DNA]</scope>
    <source>
        <strain evidence="7 8">DSM 14724</strain>
    </source>
</reference>
<dbReference type="InterPro" id="IPR015943">
    <property type="entry name" value="WD40/YVTN_repeat-like_dom_sf"/>
</dbReference>
<name>A0A085WK27_9BACT</name>
<evidence type="ECO:0000256" key="5">
    <source>
        <dbReference type="SAM" id="SignalP"/>
    </source>
</evidence>
<dbReference type="PROSITE" id="PS51007">
    <property type="entry name" value="CYTC"/>
    <property type="match status" value="2"/>
</dbReference>
<evidence type="ECO:0000313" key="8">
    <source>
        <dbReference type="Proteomes" id="UP000028725"/>
    </source>
</evidence>
<proteinExistence type="predicted"/>
<accession>A0A085WK27</accession>
<gene>
    <name evidence="7" type="ORF">DB31_7277</name>
</gene>
<dbReference type="SUPFAM" id="SSF51004">
    <property type="entry name" value="C-terminal (heme d1) domain of cytochrome cd1-nitrite reductase"/>
    <property type="match status" value="1"/>
</dbReference>
<dbReference type="InterPro" id="IPR011048">
    <property type="entry name" value="Haem_d1_sf"/>
</dbReference>
<dbReference type="PROSITE" id="PS51257">
    <property type="entry name" value="PROKAR_LIPOPROTEIN"/>
    <property type="match status" value="1"/>
</dbReference>
<evidence type="ECO:0000259" key="6">
    <source>
        <dbReference type="PROSITE" id="PS51007"/>
    </source>
</evidence>
<dbReference type="InterPro" id="IPR036909">
    <property type="entry name" value="Cyt_c-like_dom_sf"/>
</dbReference>
<protein>
    <recommendedName>
        <fullName evidence="6">Cytochrome c domain-containing protein</fullName>
    </recommendedName>
</protein>
<dbReference type="STRING" id="394096.DB31_7277"/>
<dbReference type="InterPro" id="IPR009056">
    <property type="entry name" value="Cyt_c-like_dom"/>
</dbReference>
<organism evidence="7 8">
    <name type="scientific">Hyalangium minutum</name>
    <dbReference type="NCBI Taxonomy" id="394096"/>
    <lineage>
        <taxon>Bacteria</taxon>
        <taxon>Pseudomonadati</taxon>
        <taxon>Myxococcota</taxon>
        <taxon>Myxococcia</taxon>
        <taxon>Myxococcales</taxon>
        <taxon>Cystobacterineae</taxon>
        <taxon>Archangiaceae</taxon>
        <taxon>Hyalangium</taxon>
    </lineage>
</organism>
<evidence type="ECO:0000256" key="1">
    <source>
        <dbReference type="ARBA" id="ARBA00022617"/>
    </source>
</evidence>
<dbReference type="PANTHER" id="PTHR47197:SF3">
    <property type="entry name" value="DIHYDRO-HEME D1 DEHYDROGENASE"/>
    <property type="match status" value="1"/>
</dbReference>
<evidence type="ECO:0000256" key="3">
    <source>
        <dbReference type="ARBA" id="ARBA00023004"/>
    </source>
</evidence>
<feature type="domain" description="Cytochrome c" evidence="6">
    <location>
        <begin position="596"/>
        <end position="689"/>
    </location>
</feature>
<dbReference type="AlphaFoldDB" id="A0A085WK27"/>
<dbReference type="GO" id="GO:0046872">
    <property type="term" value="F:metal ion binding"/>
    <property type="evidence" value="ECO:0007669"/>
    <property type="project" value="UniProtKB-KW"/>
</dbReference>
<comment type="caution">
    <text evidence="7">The sequence shown here is derived from an EMBL/GenBank/DDBJ whole genome shotgun (WGS) entry which is preliminary data.</text>
</comment>
<dbReference type="Proteomes" id="UP000028725">
    <property type="component" value="Unassembled WGS sequence"/>
</dbReference>
<feature type="signal peptide" evidence="5">
    <location>
        <begin position="1"/>
        <end position="28"/>
    </location>
</feature>
<evidence type="ECO:0000313" key="7">
    <source>
        <dbReference type="EMBL" id="KFE68040.1"/>
    </source>
</evidence>
<evidence type="ECO:0000256" key="2">
    <source>
        <dbReference type="ARBA" id="ARBA00022723"/>
    </source>
</evidence>
<dbReference type="SUPFAM" id="SSF46626">
    <property type="entry name" value="Cytochrome c"/>
    <property type="match status" value="2"/>
</dbReference>
<dbReference type="Gene3D" id="2.130.10.10">
    <property type="entry name" value="YVTN repeat-like/Quinoprotein amine dehydrogenase"/>
    <property type="match status" value="1"/>
</dbReference>
<dbReference type="PATRIC" id="fig|394096.3.peg.3318"/>
<keyword evidence="2 4" id="KW-0479">Metal-binding</keyword>
<evidence type="ECO:0000256" key="4">
    <source>
        <dbReference type="PROSITE-ProRule" id="PRU00433"/>
    </source>
</evidence>